<keyword evidence="5 10" id="KW-0560">Oxidoreductase</keyword>
<evidence type="ECO:0000256" key="7">
    <source>
        <dbReference type="ARBA" id="ARBA00023033"/>
    </source>
</evidence>
<comment type="cofactor">
    <cofactor evidence="9">
        <name>heme</name>
        <dbReference type="ChEBI" id="CHEBI:30413"/>
    </cofactor>
</comment>
<sequence length="501" mass="57861">MFMQILLFVALYSITVHLYHKFQNHPPTHFPSLPLIGHFYLLLKKPLHRSLAKISAKHGRVLLLHFGSRPVVVISSALAAEECFTKNDIIFANRPLLLYGKHLGYNYTSLIWDSYGDNWRNLRRISSIQLLSGHCLQLLYATRLDEVRLLLRKLFKDHDRTVDLKSKLFELMLNLMMRMISGKRYYGDDVAVVEEGTRFREIMRESFLLAGATNMGDFLPMMKWFEKTEKRMINLFKRREAFTQELIDECRHNMKIGKKSSLSTDEKKNMIEVMLSLQEQEPENYKDETIRSLMMVLLLAGTDTSSGTIEWAMSFLLNHPQVLNKARIEIDTVVGQNRLIEESDLPNLPYLHCIINETFRIKPTGPLLVPHESSKECLVGGYRIPRGTMLLVNAWAIQNDPNNWEEPNVFKPERFEGLDPSNFAFRLMPFGNGRRRCPGEGLAMRMVGLTLGSLIQCFEWERKGEEMVDMSEGPGLTMPKAQPLQAKCRPRQPFVPLLSQI</sequence>
<dbReference type="PANTHER" id="PTHR47947:SF24">
    <property type="entry name" value="ISOFLAVONE 2'-HYDROXYLASE-LIKE"/>
    <property type="match status" value="1"/>
</dbReference>
<reference evidence="12" key="1">
    <citation type="submission" date="2014-09" db="EMBL/GenBank/DDBJ databases">
        <authorList>
            <person name="Mudge J."/>
            <person name="Ramaraj T."/>
            <person name="Lindquist I.E."/>
            <person name="Bharti A.K."/>
            <person name="Sundararajan A."/>
            <person name="Cameron C.T."/>
            <person name="Woodward J.E."/>
            <person name="May G.D."/>
            <person name="Brubaker C."/>
            <person name="Broadhvest J."/>
            <person name="Wilkins T.A."/>
        </authorList>
    </citation>
    <scope>NUCLEOTIDE SEQUENCE</scope>
    <source>
        <strain evidence="12">cv. AKA8401</strain>
    </source>
</reference>
<dbReference type="SUPFAM" id="SSF48264">
    <property type="entry name" value="Cytochrome P450"/>
    <property type="match status" value="1"/>
</dbReference>
<dbReference type="PRINTS" id="PR00463">
    <property type="entry name" value="EP450I"/>
</dbReference>
<dbReference type="Proteomes" id="UP000032142">
    <property type="component" value="Unassembled WGS sequence"/>
</dbReference>
<keyword evidence="4 9" id="KW-0479">Metal-binding</keyword>
<dbReference type="Pfam" id="PF00067">
    <property type="entry name" value="p450"/>
    <property type="match status" value="1"/>
</dbReference>
<dbReference type="OMA" id="HESADEC"/>
<dbReference type="CDD" id="cd20653">
    <property type="entry name" value="CYP81"/>
    <property type="match status" value="1"/>
</dbReference>
<comment type="subcellular location">
    <subcellularLocation>
        <location evidence="1">Membrane</location>
    </subcellularLocation>
</comment>
<evidence type="ECO:0000256" key="2">
    <source>
        <dbReference type="ARBA" id="ARBA00010617"/>
    </source>
</evidence>
<dbReference type="AlphaFoldDB" id="A0A0B0MXL1"/>
<evidence type="ECO:0000256" key="8">
    <source>
        <dbReference type="ARBA" id="ARBA00023136"/>
    </source>
</evidence>
<dbReference type="GO" id="GO:0020037">
    <property type="term" value="F:heme binding"/>
    <property type="evidence" value="ECO:0007669"/>
    <property type="project" value="InterPro"/>
</dbReference>
<dbReference type="InterPro" id="IPR001128">
    <property type="entry name" value="Cyt_P450"/>
</dbReference>
<dbReference type="PANTHER" id="PTHR47947">
    <property type="entry name" value="CYTOCHROME P450 82C3-RELATED"/>
    <property type="match status" value="1"/>
</dbReference>
<dbReference type="Gene3D" id="1.10.630.10">
    <property type="entry name" value="Cytochrome P450"/>
    <property type="match status" value="1"/>
</dbReference>
<evidence type="ECO:0000256" key="4">
    <source>
        <dbReference type="ARBA" id="ARBA00022723"/>
    </source>
</evidence>
<dbReference type="InterPro" id="IPR017972">
    <property type="entry name" value="Cyt_P450_CS"/>
</dbReference>
<dbReference type="GO" id="GO:0005506">
    <property type="term" value="F:iron ion binding"/>
    <property type="evidence" value="ECO:0007669"/>
    <property type="project" value="InterPro"/>
</dbReference>
<evidence type="ECO:0000256" key="6">
    <source>
        <dbReference type="ARBA" id="ARBA00023004"/>
    </source>
</evidence>
<dbReference type="InterPro" id="IPR002401">
    <property type="entry name" value="Cyt_P450_E_grp-I"/>
</dbReference>
<dbReference type="PROSITE" id="PS00086">
    <property type="entry name" value="CYTOCHROME_P450"/>
    <property type="match status" value="1"/>
</dbReference>
<dbReference type="EMBL" id="JRRC01424034">
    <property type="protein sequence ID" value="KHG05117.1"/>
    <property type="molecule type" value="Genomic_DNA"/>
</dbReference>
<dbReference type="OrthoDB" id="1055148at2759"/>
<dbReference type="GO" id="GO:0016705">
    <property type="term" value="F:oxidoreductase activity, acting on paired donors, with incorporation or reduction of molecular oxygen"/>
    <property type="evidence" value="ECO:0007669"/>
    <property type="project" value="InterPro"/>
</dbReference>
<gene>
    <name evidence="11" type="ORF">F383_30791</name>
</gene>
<accession>A0A0B0MXL1</accession>
<protein>
    <submittedName>
        <fullName evidence="11">Isoflavone 2'-hydroxylase</fullName>
    </submittedName>
</protein>
<dbReference type="InterPro" id="IPR050651">
    <property type="entry name" value="Plant_Cytochrome_P450_Monoox"/>
</dbReference>
<organism evidence="11 12">
    <name type="scientific">Gossypium arboreum</name>
    <name type="common">Tree cotton</name>
    <name type="synonym">Gossypium nanking</name>
    <dbReference type="NCBI Taxonomy" id="29729"/>
    <lineage>
        <taxon>Eukaryota</taxon>
        <taxon>Viridiplantae</taxon>
        <taxon>Streptophyta</taxon>
        <taxon>Embryophyta</taxon>
        <taxon>Tracheophyta</taxon>
        <taxon>Spermatophyta</taxon>
        <taxon>Magnoliopsida</taxon>
        <taxon>eudicotyledons</taxon>
        <taxon>Gunneridae</taxon>
        <taxon>Pentapetalae</taxon>
        <taxon>rosids</taxon>
        <taxon>malvids</taxon>
        <taxon>Malvales</taxon>
        <taxon>Malvaceae</taxon>
        <taxon>Malvoideae</taxon>
        <taxon>Gossypium</taxon>
    </lineage>
</organism>
<evidence type="ECO:0000256" key="10">
    <source>
        <dbReference type="RuleBase" id="RU000461"/>
    </source>
</evidence>
<dbReference type="InterPro" id="IPR036396">
    <property type="entry name" value="Cyt_P450_sf"/>
</dbReference>
<keyword evidence="8" id="KW-0472">Membrane</keyword>
<evidence type="ECO:0000313" key="11">
    <source>
        <dbReference type="EMBL" id="KHG05117.1"/>
    </source>
</evidence>
<keyword evidence="6 9" id="KW-0408">Iron</keyword>
<name>A0A0B0MXL1_GOSAR</name>
<evidence type="ECO:0000313" key="12">
    <source>
        <dbReference type="Proteomes" id="UP000032142"/>
    </source>
</evidence>
<evidence type="ECO:0000256" key="9">
    <source>
        <dbReference type="PIRSR" id="PIRSR602401-1"/>
    </source>
</evidence>
<feature type="binding site" description="axial binding residue" evidence="9">
    <location>
        <position position="437"/>
    </location>
    <ligand>
        <name>heme</name>
        <dbReference type="ChEBI" id="CHEBI:30413"/>
    </ligand>
    <ligandPart>
        <name>Fe</name>
        <dbReference type="ChEBI" id="CHEBI:18248"/>
    </ligandPart>
</feature>
<keyword evidence="12" id="KW-1185">Reference proteome</keyword>
<comment type="caution">
    <text evidence="11">The sequence shown here is derived from an EMBL/GenBank/DDBJ whole genome shotgun (WGS) entry which is preliminary data.</text>
</comment>
<evidence type="ECO:0000256" key="5">
    <source>
        <dbReference type="ARBA" id="ARBA00023002"/>
    </source>
</evidence>
<evidence type="ECO:0000256" key="3">
    <source>
        <dbReference type="ARBA" id="ARBA00022617"/>
    </source>
</evidence>
<dbReference type="FunFam" id="1.10.630.10:FF:000023">
    <property type="entry name" value="Cytochrome P450 family protein"/>
    <property type="match status" value="1"/>
</dbReference>
<keyword evidence="7 10" id="KW-0503">Monooxygenase</keyword>
<comment type="similarity">
    <text evidence="2 10">Belongs to the cytochrome P450 family.</text>
</comment>
<dbReference type="GO" id="GO:0016020">
    <property type="term" value="C:membrane"/>
    <property type="evidence" value="ECO:0007669"/>
    <property type="project" value="UniProtKB-SubCell"/>
</dbReference>
<dbReference type="KEGG" id="gab:108450544"/>
<dbReference type="PRINTS" id="PR00385">
    <property type="entry name" value="P450"/>
</dbReference>
<proteinExistence type="inferred from homology"/>
<dbReference type="GO" id="GO:0004497">
    <property type="term" value="F:monooxygenase activity"/>
    <property type="evidence" value="ECO:0007669"/>
    <property type="project" value="UniProtKB-KW"/>
</dbReference>
<keyword evidence="3 9" id="KW-0349">Heme</keyword>
<evidence type="ECO:0000256" key="1">
    <source>
        <dbReference type="ARBA" id="ARBA00004370"/>
    </source>
</evidence>